<name>A0ABN9H3M1_9NEOB</name>
<comment type="caution">
    <text evidence="1">The sequence shown here is derived from an EMBL/GenBank/DDBJ whole genome shotgun (WGS) entry which is preliminary data.</text>
</comment>
<sequence length="173" mass="18832">MTKISELCTANLKPSLYWRNTKEAYEAVAKCSLIAPKDESVVKLTQELAMKLGLKIRKAYIRAQPGSQGTDMDATEEKTDYVADELEPDLPEVDDCKSPPPPFSSHSIKTELLREQSPTPVSSLSPNVLPAAVPEVGLFPSALSSSETSALFPVSNLRDEIIGDELDLILDSV</sequence>
<feature type="non-terminal residue" evidence="1">
    <location>
        <position position="173"/>
    </location>
</feature>
<proteinExistence type="predicted"/>
<gene>
    <name evidence="1" type="ORF">SPARVUS_LOCUS15364565</name>
</gene>
<evidence type="ECO:0000313" key="2">
    <source>
        <dbReference type="Proteomes" id="UP001162483"/>
    </source>
</evidence>
<keyword evidence="2" id="KW-1185">Reference proteome</keyword>
<dbReference type="EMBL" id="CATNWA010020049">
    <property type="protein sequence ID" value="CAI9616348.1"/>
    <property type="molecule type" value="Genomic_DNA"/>
</dbReference>
<evidence type="ECO:0000313" key="1">
    <source>
        <dbReference type="EMBL" id="CAI9616348.1"/>
    </source>
</evidence>
<accession>A0ABN9H3M1</accession>
<protein>
    <submittedName>
        <fullName evidence="1">Uncharacterized protein</fullName>
    </submittedName>
</protein>
<reference evidence="1" key="1">
    <citation type="submission" date="2023-05" db="EMBL/GenBank/DDBJ databases">
        <authorList>
            <person name="Stuckert A."/>
        </authorList>
    </citation>
    <scope>NUCLEOTIDE SEQUENCE</scope>
</reference>
<dbReference type="Proteomes" id="UP001162483">
    <property type="component" value="Unassembled WGS sequence"/>
</dbReference>
<organism evidence="1 2">
    <name type="scientific">Staurois parvus</name>
    <dbReference type="NCBI Taxonomy" id="386267"/>
    <lineage>
        <taxon>Eukaryota</taxon>
        <taxon>Metazoa</taxon>
        <taxon>Chordata</taxon>
        <taxon>Craniata</taxon>
        <taxon>Vertebrata</taxon>
        <taxon>Euteleostomi</taxon>
        <taxon>Amphibia</taxon>
        <taxon>Batrachia</taxon>
        <taxon>Anura</taxon>
        <taxon>Neobatrachia</taxon>
        <taxon>Ranoidea</taxon>
        <taxon>Ranidae</taxon>
        <taxon>Staurois</taxon>
    </lineage>
</organism>